<evidence type="ECO:0000256" key="5">
    <source>
        <dbReference type="ARBA" id="ARBA00022448"/>
    </source>
</evidence>
<gene>
    <name evidence="22" type="ORF">BCR37DRAFT_4655</name>
</gene>
<dbReference type="AlphaFoldDB" id="A0A1Y2FVT6"/>
<keyword evidence="15" id="KW-0576">Peroxisome</keyword>
<comment type="catalytic activity">
    <reaction evidence="16">
        <text>a very long-chain fatty acid + ATP + CoA = a very long-chain fatty acyl-CoA + AMP + diphosphate</text>
        <dbReference type="Rhea" id="RHEA:54536"/>
        <dbReference type="ChEBI" id="CHEBI:30616"/>
        <dbReference type="ChEBI" id="CHEBI:33019"/>
        <dbReference type="ChEBI" id="CHEBI:57287"/>
        <dbReference type="ChEBI" id="CHEBI:58950"/>
        <dbReference type="ChEBI" id="CHEBI:138261"/>
        <dbReference type="ChEBI" id="CHEBI:456215"/>
    </reaction>
</comment>
<dbReference type="InterPro" id="IPR000873">
    <property type="entry name" value="AMP-dep_synth/lig_dom"/>
</dbReference>
<dbReference type="Gene3D" id="3.40.50.12780">
    <property type="entry name" value="N-terminal domain of ligase-like"/>
    <property type="match status" value="1"/>
</dbReference>
<dbReference type="Pfam" id="PF00501">
    <property type="entry name" value="AMP-binding"/>
    <property type="match status" value="1"/>
</dbReference>
<evidence type="ECO:0000256" key="9">
    <source>
        <dbReference type="ARBA" id="ARBA00022692"/>
    </source>
</evidence>
<dbReference type="GO" id="GO:0005324">
    <property type="term" value="F:long-chain fatty acid transmembrane transporter activity"/>
    <property type="evidence" value="ECO:0007669"/>
    <property type="project" value="TreeGrafter"/>
</dbReference>
<dbReference type="InterPro" id="IPR042099">
    <property type="entry name" value="ANL_N_sf"/>
</dbReference>
<dbReference type="OMA" id="VWRQFLD"/>
<evidence type="ECO:0000256" key="8">
    <source>
        <dbReference type="ARBA" id="ARBA00022677"/>
    </source>
</evidence>
<comment type="function">
    <text evidence="17">Acyl-CoA synthetase required for both the import of long chain fatty acids (LCFAs) (C14-C18) and the activation very long chain fatty acids (VLCFAs) (C20-C26) by esterification of the fatty acids into metabolically active CoA-thioesters for subsequent degradation or incorporation into phospholipids. The transport and fatty acyl-CoA synthetase activities are genetically separable and are thus independent activities. Esterifies VLCFAs in the peroxisome matrix. The VLCFAs are actively transported into peroxisomes by a PXA1-PXA2 heterodimeric transporter in the peroxisomal membrane.</text>
</comment>
<protein>
    <recommendedName>
        <fullName evidence="18">Very long-chain fatty acid transport protein</fullName>
    </recommendedName>
    <alternativeName>
        <fullName evidence="19">Very-long-chain acyl-CoA synthetase</fullName>
    </alternativeName>
</protein>
<dbReference type="SUPFAM" id="SSF56801">
    <property type="entry name" value="Acetyl-CoA synthetase-like"/>
    <property type="match status" value="1"/>
</dbReference>
<evidence type="ECO:0000256" key="7">
    <source>
        <dbReference type="ARBA" id="ARBA00022598"/>
    </source>
</evidence>
<evidence type="ECO:0000256" key="14">
    <source>
        <dbReference type="ARBA" id="ARBA00023136"/>
    </source>
</evidence>
<dbReference type="Gene3D" id="3.30.300.30">
    <property type="match status" value="1"/>
</dbReference>
<dbReference type="GeneID" id="63788916"/>
<evidence type="ECO:0000256" key="10">
    <source>
        <dbReference type="ARBA" id="ARBA00022741"/>
    </source>
</evidence>
<feature type="domain" description="AMP-dependent synthetase/ligase" evidence="20">
    <location>
        <begin position="57"/>
        <end position="449"/>
    </location>
</feature>
<dbReference type="InterPro" id="IPR025110">
    <property type="entry name" value="AMP-bd_C"/>
</dbReference>
<evidence type="ECO:0000256" key="17">
    <source>
        <dbReference type="ARBA" id="ARBA00060276"/>
    </source>
</evidence>
<evidence type="ECO:0000256" key="19">
    <source>
        <dbReference type="ARBA" id="ARBA00078285"/>
    </source>
</evidence>
<sequence length="629" mass="69824">MVQNLLLKSAVGALAAAYLDAKYFISYDLHAIKALIRTRKNIAAREASDRFNMYYYLEENQQAKPKALFMIYQGNEWTNNQALELTHKWASYFMSLGIQKGDIVALNFTNKPAFIWAYFGLWAIGATPAFINFNLTGQPLLHCIGVCNAKLMVFDSEVADNVENVAETLKKQDIQLICYNDGQVPDINFAPQIKDHDIATLPDTKPNKDLRSGQKATDIATLIFTSGSTGMPKAAIVPWLKYSQGAYTSAALVGINENDRFYSCMPLYHGTASVLGIGICVLSSCTFVLGHKFSASSHWKEVSESGATIVQYVGEACRFLTASKPTPYDRNHKVRMAFGNGMRPDVWERYRQRFNVPTIVEFYASTEGVGGSFNYNNNSLGAGAVGKMGKLAGTIARAGTTIIRVNLDTEKELRDPKTGLCVQCGEGEPGELCYQIEEGNAEKTFRGYYNNDKATESKVIRDVLVKGDKYMRMGDLMSRDKDGFTYFVDRLGDTFRWKGENVSTTEVAEAIGNFPGIAEANVYGVQVPGHEGRAGCVAIDLDHERPLNYKALAAHCQKGLPKYAVPQFLRVVSKMAATGNYKQQKVGLRTEGIEHERVGDDKLFWLKDGEYVPFEREHIGHLLSGKARL</sequence>
<evidence type="ECO:0000256" key="2">
    <source>
        <dbReference type="ARBA" id="ARBA00004585"/>
    </source>
</evidence>
<evidence type="ECO:0000256" key="15">
    <source>
        <dbReference type="ARBA" id="ARBA00023140"/>
    </source>
</evidence>
<keyword evidence="9" id="KW-0812">Transmembrane</keyword>
<evidence type="ECO:0000256" key="18">
    <source>
        <dbReference type="ARBA" id="ARBA00068795"/>
    </source>
</evidence>
<comment type="similarity">
    <text evidence="4">Belongs to the ATP-dependent AMP-binding enzyme family.</text>
</comment>
<dbReference type="GO" id="GO:0004467">
    <property type="term" value="F:long-chain fatty acid-CoA ligase activity"/>
    <property type="evidence" value="ECO:0007669"/>
    <property type="project" value="TreeGrafter"/>
</dbReference>
<evidence type="ECO:0000259" key="21">
    <source>
        <dbReference type="Pfam" id="PF13193"/>
    </source>
</evidence>
<dbReference type="FunFam" id="3.40.50.12780:FF:000019">
    <property type="entry name" value="Long-chain fatty acid transporter"/>
    <property type="match status" value="1"/>
</dbReference>
<reference evidence="22 23" key="1">
    <citation type="submission" date="2016-07" db="EMBL/GenBank/DDBJ databases">
        <title>Pervasive Adenine N6-methylation of Active Genes in Fungi.</title>
        <authorList>
            <consortium name="DOE Joint Genome Institute"/>
            <person name="Mondo S.J."/>
            <person name="Dannebaum R.O."/>
            <person name="Kuo R.C."/>
            <person name="Labutti K."/>
            <person name="Haridas S."/>
            <person name="Kuo A."/>
            <person name="Salamov A."/>
            <person name="Ahrendt S.R."/>
            <person name="Lipzen A."/>
            <person name="Sullivan W."/>
            <person name="Andreopoulos W.B."/>
            <person name="Clum A."/>
            <person name="Lindquist E."/>
            <person name="Daum C."/>
            <person name="Ramamoorthy G.K."/>
            <person name="Gryganskyi A."/>
            <person name="Culley D."/>
            <person name="Magnuson J.K."/>
            <person name="James T.Y."/>
            <person name="O'Malley M.A."/>
            <person name="Stajich J.E."/>
            <person name="Spatafora J.W."/>
            <person name="Visel A."/>
            <person name="Grigoriev I.V."/>
        </authorList>
    </citation>
    <scope>NUCLEOTIDE SEQUENCE [LARGE SCALE GENOMIC DNA]</scope>
    <source>
        <strain evidence="22 23">12-1054</strain>
    </source>
</reference>
<dbReference type="GO" id="GO:0044539">
    <property type="term" value="P:long-chain fatty acid import into cell"/>
    <property type="evidence" value="ECO:0007669"/>
    <property type="project" value="TreeGrafter"/>
</dbReference>
<dbReference type="InterPro" id="IPR020845">
    <property type="entry name" value="AMP-binding_CS"/>
</dbReference>
<keyword evidence="23" id="KW-1185">Reference proteome</keyword>
<dbReference type="GO" id="GO:0005524">
    <property type="term" value="F:ATP binding"/>
    <property type="evidence" value="ECO:0007669"/>
    <property type="project" value="UniProtKB-KW"/>
</dbReference>
<dbReference type="EMBL" id="MCFI01000001">
    <property type="protein sequence ID" value="ORY87667.1"/>
    <property type="molecule type" value="Genomic_DNA"/>
</dbReference>
<dbReference type="GO" id="GO:0005811">
    <property type="term" value="C:lipid droplet"/>
    <property type="evidence" value="ECO:0007669"/>
    <property type="project" value="UniProtKB-SubCell"/>
</dbReference>
<feature type="domain" description="AMP-binding enzyme C-terminal" evidence="21">
    <location>
        <begin position="506"/>
        <end position="582"/>
    </location>
</feature>
<keyword evidence="10" id="KW-0547">Nucleotide-binding</keyword>
<evidence type="ECO:0000256" key="3">
    <source>
        <dbReference type="ARBA" id="ARBA00004651"/>
    </source>
</evidence>
<keyword evidence="14" id="KW-0472">Membrane</keyword>
<keyword evidence="12" id="KW-1133">Transmembrane helix</keyword>
<keyword evidence="13" id="KW-0445">Lipid transport</keyword>
<evidence type="ECO:0000256" key="13">
    <source>
        <dbReference type="ARBA" id="ARBA00023055"/>
    </source>
</evidence>
<dbReference type="PANTHER" id="PTHR43107:SF15">
    <property type="entry name" value="FATTY ACID TRANSPORT PROTEIN 3, ISOFORM A"/>
    <property type="match status" value="1"/>
</dbReference>
<dbReference type="GO" id="GO:0009898">
    <property type="term" value="C:cytoplasmic side of plasma membrane"/>
    <property type="evidence" value="ECO:0007669"/>
    <property type="project" value="TreeGrafter"/>
</dbReference>
<keyword evidence="11" id="KW-0067">ATP-binding</keyword>
<keyword evidence="6" id="KW-1003">Cell membrane</keyword>
<evidence type="ECO:0000256" key="12">
    <source>
        <dbReference type="ARBA" id="ARBA00022989"/>
    </source>
</evidence>
<comment type="caution">
    <text evidence="22">The sequence shown here is derived from an EMBL/GenBank/DDBJ whole genome shotgun (WGS) entry which is preliminary data.</text>
</comment>
<evidence type="ECO:0000313" key="22">
    <source>
        <dbReference type="EMBL" id="ORY87667.1"/>
    </source>
</evidence>
<dbReference type="GO" id="GO:0005778">
    <property type="term" value="C:peroxisomal membrane"/>
    <property type="evidence" value="ECO:0007669"/>
    <property type="project" value="UniProtKB-SubCell"/>
</dbReference>
<dbReference type="RefSeq" id="XP_040728162.1">
    <property type="nucleotide sequence ID" value="XM_040872317.1"/>
</dbReference>
<dbReference type="InterPro" id="IPR045851">
    <property type="entry name" value="AMP-bd_C_sf"/>
</dbReference>
<dbReference type="FunFam" id="3.30.300.30:FF:000002">
    <property type="entry name" value="Long-chain fatty acid transport protein 1"/>
    <property type="match status" value="1"/>
</dbReference>
<keyword evidence="5" id="KW-0813">Transport</keyword>
<evidence type="ECO:0000259" key="20">
    <source>
        <dbReference type="Pfam" id="PF00501"/>
    </source>
</evidence>
<dbReference type="PROSITE" id="PS00455">
    <property type="entry name" value="AMP_BINDING"/>
    <property type="match status" value="1"/>
</dbReference>
<organism evidence="22 23">
    <name type="scientific">Protomyces lactucae-debilis</name>
    <dbReference type="NCBI Taxonomy" id="2754530"/>
    <lineage>
        <taxon>Eukaryota</taxon>
        <taxon>Fungi</taxon>
        <taxon>Dikarya</taxon>
        <taxon>Ascomycota</taxon>
        <taxon>Taphrinomycotina</taxon>
        <taxon>Taphrinomycetes</taxon>
        <taxon>Taphrinales</taxon>
        <taxon>Protomycetaceae</taxon>
        <taxon>Protomyces</taxon>
    </lineage>
</organism>
<evidence type="ECO:0000256" key="1">
    <source>
        <dbReference type="ARBA" id="ARBA00004502"/>
    </source>
</evidence>
<evidence type="ECO:0000256" key="16">
    <source>
        <dbReference type="ARBA" id="ARBA00051585"/>
    </source>
</evidence>
<evidence type="ECO:0000256" key="4">
    <source>
        <dbReference type="ARBA" id="ARBA00006432"/>
    </source>
</evidence>
<dbReference type="STRING" id="56484.A0A1Y2FVT6"/>
<keyword evidence="8" id="KW-0551">Lipid droplet</keyword>
<name>A0A1Y2FVT6_PROLT</name>
<dbReference type="OrthoDB" id="10253869at2759"/>
<evidence type="ECO:0000256" key="11">
    <source>
        <dbReference type="ARBA" id="ARBA00022840"/>
    </source>
</evidence>
<dbReference type="Proteomes" id="UP000193685">
    <property type="component" value="Unassembled WGS sequence"/>
</dbReference>
<proteinExistence type="inferred from homology"/>
<keyword evidence="7" id="KW-0436">Ligase</keyword>
<accession>A0A1Y2FVT6</accession>
<evidence type="ECO:0000313" key="23">
    <source>
        <dbReference type="Proteomes" id="UP000193685"/>
    </source>
</evidence>
<evidence type="ECO:0000256" key="6">
    <source>
        <dbReference type="ARBA" id="ARBA00022475"/>
    </source>
</evidence>
<dbReference type="PANTHER" id="PTHR43107">
    <property type="entry name" value="LONG-CHAIN FATTY ACID TRANSPORT PROTEIN"/>
    <property type="match status" value="1"/>
</dbReference>
<comment type="subcellular location">
    <subcellularLocation>
        <location evidence="3">Cell membrane</location>
        <topology evidence="3">Multi-pass membrane protein</topology>
    </subcellularLocation>
    <subcellularLocation>
        <location evidence="1">Lipid droplet</location>
    </subcellularLocation>
    <subcellularLocation>
        <location evidence="2">Peroxisome membrane</location>
        <topology evidence="2">Multi-pass membrane protein</topology>
    </subcellularLocation>
</comment>
<dbReference type="Pfam" id="PF13193">
    <property type="entry name" value="AMP-binding_C"/>
    <property type="match status" value="1"/>
</dbReference>